<name>A0A0C3PVK9_PISTI</name>
<dbReference type="InterPro" id="IPR009563">
    <property type="entry name" value="SSSCA1"/>
</dbReference>
<sequence length="322" mass="34220">MTDVPSKLGELMLQGWVLTDNPCPASGCRGVPLLRSPKGQEPMVQHCVSCDRSPTGEFSHELHYMSAATTSSTVDVSQTQSQASSIVSSESYASRPSTPPTEIFSNLSSPTFAPPAETEETRRRRQQSDNASTEIGKRLLKGWTMLGEECPNSRCYGIPLVRPPTKNGVKDTRKECVACGTVYMNESDAEALQRLTPTSSSAEHASAHLTGGPGLSIIASAVAPISPEVCVFADCFSPMVLNMPSAFTASYARSHPPNTGTRPLQLALGVLSEKLTLACTAPSLVDLSSVAATSDAINKVAQALGQVNRLRQQDYGRSSSLS</sequence>
<feature type="region of interest" description="Disordered" evidence="1">
    <location>
        <begin position="81"/>
        <end position="135"/>
    </location>
</feature>
<dbReference type="InterPro" id="IPR051888">
    <property type="entry name" value="UPF0148_domain"/>
</dbReference>
<keyword evidence="3" id="KW-1185">Reference proteome</keyword>
<dbReference type="HOGENOM" id="CLU_069689_0_0_1"/>
<feature type="compositionally biased region" description="Low complexity" evidence="1">
    <location>
        <begin position="81"/>
        <end position="94"/>
    </location>
</feature>
<dbReference type="PANTHER" id="PTHR16537">
    <property type="entry name" value="SJOEGREN SYNDROME/SCLERODERMA AUTOANTIGEN 1"/>
    <property type="match status" value="1"/>
</dbReference>
<evidence type="ECO:0000313" key="2">
    <source>
        <dbReference type="EMBL" id="KIO12874.1"/>
    </source>
</evidence>
<dbReference type="Pfam" id="PF06677">
    <property type="entry name" value="Auto_anti-p27"/>
    <property type="match status" value="2"/>
</dbReference>
<reference evidence="2 3" key="1">
    <citation type="submission" date="2014-04" db="EMBL/GenBank/DDBJ databases">
        <authorList>
            <consortium name="DOE Joint Genome Institute"/>
            <person name="Kuo A."/>
            <person name="Kohler A."/>
            <person name="Costa M.D."/>
            <person name="Nagy L.G."/>
            <person name="Floudas D."/>
            <person name="Copeland A."/>
            <person name="Barry K.W."/>
            <person name="Cichocki N."/>
            <person name="Veneault-Fourrey C."/>
            <person name="LaButti K."/>
            <person name="Lindquist E.A."/>
            <person name="Lipzen A."/>
            <person name="Lundell T."/>
            <person name="Morin E."/>
            <person name="Murat C."/>
            <person name="Sun H."/>
            <person name="Tunlid A."/>
            <person name="Henrissat B."/>
            <person name="Grigoriev I.V."/>
            <person name="Hibbett D.S."/>
            <person name="Martin F."/>
            <person name="Nordberg H.P."/>
            <person name="Cantor M.N."/>
            <person name="Hua S.X."/>
        </authorList>
    </citation>
    <scope>NUCLEOTIDE SEQUENCE [LARGE SCALE GENOMIC DNA]</scope>
    <source>
        <strain evidence="2 3">Marx 270</strain>
    </source>
</reference>
<reference evidence="3" key="2">
    <citation type="submission" date="2015-01" db="EMBL/GenBank/DDBJ databases">
        <title>Evolutionary Origins and Diversification of the Mycorrhizal Mutualists.</title>
        <authorList>
            <consortium name="DOE Joint Genome Institute"/>
            <consortium name="Mycorrhizal Genomics Consortium"/>
            <person name="Kohler A."/>
            <person name="Kuo A."/>
            <person name="Nagy L.G."/>
            <person name="Floudas D."/>
            <person name="Copeland A."/>
            <person name="Barry K.W."/>
            <person name="Cichocki N."/>
            <person name="Veneault-Fourrey C."/>
            <person name="LaButti K."/>
            <person name="Lindquist E.A."/>
            <person name="Lipzen A."/>
            <person name="Lundell T."/>
            <person name="Morin E."/>
            <person name="Murat C."/>
            <person name="Riley R."/>
            <person name="Ohm R."/>
            <person name="Sun H."/>
            <person name="Tunlid A."/>
            <person name="Henrissat B."/>
            <person name="Grigoriev I.V."/>
            <person name="Hibbett D.S."/>
            <person name="Martin F."/>
        </authorList>
    </citation>
    <scope>NUCLEOTIDE SEQUENCE [LARGE SCALE GENOMIC DNA]</scope>
    <source>
        <strain evidence="3">Marx 270</strain>
    </source>
</reference>
<dbReference type="OrthoDB" id="28939at2759"/>
<accession>A0A0C3PVK9</accession>
<dbReference type="Proteomes" id="UP000054217">
    <property type="component" value="Unassembled WGS sequence"/>
</dbReference>
<dbReference type="STRING" id="870435.A0A0C3PVK9"/>
<protein>
    <submittedName>
        <fullName evidence="2">Uncharacterized protein</fullName>
    </submittedName>
</protein>
<organism evidence="2 3">
    <name type="scientific">Pisolithus tinctorius Marx 270</name>
    <dbReference type="NCBI Taxonomy" id="870435"/>
    <lineage>
        <taxon>Eukaryota</taxon>
        <taxon>Fungi</taxon>
        <taxon>Dikarya</taxon>
        <taxon>Basidiomycota</taxon>
        <taxon>Agaricomycotina</taxon>
        <taxon>Agaricomycetes</taxon>
        <taxon>Agaricomycetidae</taxon>
        <taxon>Boletales</taxon>
        <taxon>Sclerodermatineae</taxon>
        <taxon>Pisolithaceae</taxon>
        <taxon>Pisolithus</taxon>
    </lineage>
</organism>
<evidence type="ECO:0000256" key="1">
    <source>
        <dbReference type="SAM" id="MobiDB-lite"/>
    </source>
</evidence>
<gene>
    <name evidence="2" type="ORF">M404DRAFT_124255</name>
</gene>
<dbReference type="AlphaFoldDB" id="A0A0C3PVK9"/>
<dbReference type="InParanoid" id="A0A0C3PVK9"/>
<evidence type="ECO:0000313" key="3">
    <source>
        <dbReference type="Proteomes" id="UP000054217"/>
    </source>
</evidence>
<dbReference type="PANTHER" id="PTHR16537:SF1">
    <property type="entry name" value="PROTEIN ZNRD2"/>
    <property type="match status" value="1"/>
</dbReference>
<dbReference type="EMBL" id="KN831947">
    <property type="protein sequence ID" value="KIO12874.1"/>
    <property type="molecule type" value="Genomic_DNA"/>
</dbReference>
<proteinExistence type="predicted"/>